<dbReference type="AlphaFoldDB" id="A0A834E1B3"/>
<name>A0A834E1B3_9CHIR</name>
<gene>
    <name evidence="2" type="ORF">HJG60_011084</name>
</gene>
<feature type="region of interest" description="Disordered" evidence="1">
    <location>
        <begin position="1"/>
        <end position="27"/>
    </location>
</feature>
<comment type="caution">
    <text evidence="2">The sequence shown here is derived from an EMBL/GenBank/DDBJ whole genome shotgun (WGS) entry which is preliminary data.</text>
</comment>
<feature type="compositionally biased region" description="Basic and acidic residues" evidence="1">
    <location>
        <begin position="100"/>
        <end position="112"/>
    </location>
</feature>
<evidence type="ECO:0000313" key="3">
    <source>
        <dbReference type="Proteomes" id="UP000664940"/>
    </source>
</evidence>
<accession>A0A834E1B3</accession>
<organism evidence="2 3">
    <name type="scientific">Phyllostomus discolor</name>
    <name type="common">pale spear-nosed bat</name>
    <dbReference type="NCBI Taxonomy" id="89673"/>
    <lineage>
        <taxon>Eukaryota</taxon>
        <taxon>Metazoa</taxon>
        <taxon>Chordata</taxon>
        <taxon>Craniata</taxon>
        <taxon>Vertebrata</taxon>
        <taxon>Euteleostomi</taxon>
        <taxon>Mammalia</taxon>
        <taxon>Eutheria</taxon>
        <taxon>Laurasiatheria</taxon>
        <taxon>Chiroptera</taxon>
        <taxon>Yangochiroptera</taxon>
        <taxon>Phyllostomidae</taxon>
        <taxon>Phyllostominae</taxon>
        <taxon>Phyllostomus</taxon>
    </lineage>
</organism>
<dbReference type="EMBL" id="JABVXQ010000006">
    <property type="protein sequence ID" value="KAF6104035.1"/>
    <property type="molecule type" value="Genomic_DNA"/>
</dbReference>
<feature type="compositionally biased region" description="Basic and acidic residues" evidence="1">
    <location>
        <begin position="66"/>
        <end position="86"/>
    </location>
</feature>
<protein>
    <submittedName>
        <fullName evidence="2">Uncharacterized protein</fullName>
    </submittedName>
</protein>
<reference evidence="2 3" key="1">
    <citation type="journal article" date="2020" name="Nature">
        <title>Six reference-quality genomes reveal evolution of bat adaptations.</title>
        <authorList>
            <person name="Jebb D."/>
            <person name="Huang Z."/>
            <person name="Pippel M."/>
            <person name="Hughes G.M."/>
            <person name="Lavrichenko K."/>
            <person name="Devanna P."/>
            <person name="Winkler S."/>
            <person name="Jermiin L.S."/>
            <person name="Skirmuntt E.C."/>
            <person name="Katzourakis A."/>
            <person name="Burkitt-Gray L."/>
            <person name="Ray D.A."/>
            <person name="Sullivan K.A.M."/>
            <person name="Roscito J.G."/>
            <person name="Kirilenko B.M."/>
            <person name="Davalos L.M."/>
            <person name="Corthals A.P."/>
            <person name="Power M.L."/>
            <person name="Jones G."/>
            <person name="Ransome R.D."/>
            <person name="Dechmann D.K.N."/>
            <person name="Locatelli A.G."/>
            <person name="Puechmaille S.J."/>
            <person name="Fedrigo O."/>
            <person name="Jarvis E.D."/>
            <person name="Hiller M."/>
            <person name="Vernes S.C."/>
            <person name="Myers E.W."/>
            <person name="Teeling E.C."/>
        </authorList>
    </citation>
    <scope>NUCLEOTIDE SEQUENCE [LARGE SCALE GENOMIC DNA]</scope>
    <source>
        <strain evidence="2">Bat1K_MPI-CBG_1</strain>
    </source>
</reference>
<feature type="region of interest" description="Disordered" evidence="1">
    <location>
        <begin position="47"/>
        <end position="133"/>
    </location>
</feature>
<proteinExistence type="predicted"/>
<evidence type="ECO:0000313" key="2">
    <source>
        <dbReference type="EMBL" id="KAF6104035.1"/>
    </source>
</evidence>
<sequence length="133" mass="14686">MPPVRRPEGPPSQERARNRREATLTSWSLEVGAGTRWLGPRGRVWQEAGRPRARLQVHRPPAADGVRSEDDIGMKCRARGQERRAWEGAGRAKPGDDDEVGKRRGEGGRGETRGVGLSPRGNKNRHASSPAWP</sequence>
<feature type="compositionally biased region" description="Basic and acidic residues" evidence="1">
    <location>
        <begin position="1"/>
        <end position="22"/>
    </location>
</feature>
<dbReference type="Proteomes" id="UP000664940">
    <property type="component" value="Unassembled WGS sequence"/>
</dbReference>
<evidence type="ECO:0000256" key="1">
    <source>
        <dbReference type="SAM" id="MobiDB-lite"/>
    </source>
</evidence>